<name>A0AAD8KMV5_TARER</name>
<dbReference type="Proteomes" id="UP001229421">
    <property type="component" value="Unassembled WGS sequence"/>
</dbReference>
<reference evidence="2" key="1">
    <citation type="journal article" date="2023" name="bioRxiv">
        <title>Improved chromosome-level genome assembly for marigold (Tagetes erecta).</title>
        <authorList>
            <person name="Jiang F."/>
            <person name="Yuan L."/>
            <person name="Wang S."/>
            <person name="Wang H."/>
            <person name="Xu D."/>
            <person name="Wang A."/>
            <person name="Fan W."/>
        </authorList>
    </citation>
    <scope>NUCLEOTIDE SEQUENCE</scope>
    <source>
        <strain evidence="2">WSJ</strain>
        <tissue evidence="2">Leaf</tissue>
    </source>
</reference>
<proteinExistence type="predicted"/>
<comment type="caution">
    <text evidence="2">The sequence shown here is derived from an EMBL/GenBank/DDBJ whole genome shotgun (WGS) entry which is preliminary data.</text>
</comment>
<sequence length="299" mass="32324">MASFASLVGFGSTCTCTCTGTGQLEGTRLSIRRIYFSSSCCGFNNLLVGKKGRYVSVCKYSVATDFVADQETSVSLNESSNENAAADLLLKPARRPVLILSRVEDSSTATGKDKTLKSVWRKGNPIATVEKVVKEATKSDNVTDERSKLEVTGNVEGQLVAPLRPQRVQPQLQSKPFATPVKRPPILKDSGAAPKSAATDESDSGTKTKERIGPILIDKFASKRPAADPLMAQAVLAPPKPGKIPAPGKFKDDFRKKAVHRPVGPKLKMMRHQSLMSQSQVQKKEENGVRLVGRRLDCG</sequence>
<gene>
    <name evidence="2" type="ORF">QVD17_19342</name>
</gene>
<keyword evidence="3" id="KW-1185">Reference proteome</keyword>
<evidence type="ECO:0000256" key="1">
    <source>
        <dbReference type="SAM" id="MobiDB-lite"/>
    </source>
</evidence>
<evidence type="ECO:0000313" key="3">
    <source>
        <dbReference type="Proteomes" id="UP001229421"/>
    </source>
</evidence>
<dbReference type="AlphaFoldDB" id="A0AAD8KMV5"/>
<evidence type="ECO:0000313" key="2">
    <source>
        <dbReference type="EMBL" id="KAK1424031.1"/>
    </source>
</evidence>
<feature type="region of interest" description="Disordered" evidence="1">
    <location>
        <begin position="157"/>
        <end position="210"/>
    </location>
</feature>
<organism evidence="2 3">
    <name type="scientific">Tagetes erecta</name>
    <name type="common">African marigold</name>
    <dbReference type="NCBI Taxonomy" id="13708"/>
    <lineage>
        <taxon>Eukaryota</taxon>
        <taxon>Viridiplantae</taxon>
        <taxon>Streptophyta</taxon>
        <taxon>Embryophyta</taxon>
        <taxon>Tracheophyta</taxon>
        <taxon>Spermatophyta</taxon>
        <taxon>Magnoliopsida</taxon>
        <taxon>eudicotyledons</taxon>
        <taxon>Gunneridae</taxon>
        <taxon>Pentapetalae</taxon>
        <taxon>asterids</taxon>
        <taxon>campanulids</taxon>
        <taxon>Asterales</taxon>
        <taxon>Asteraceae</taxon>
        <taxon>Asteroideae</taxon>
        <taxon>Heliantheae alliance</taxon>
        <taxon>Tageteae</taxon>
        <taxon>Tagetes</taxon>
    </lineage>
</organism>
<feature type="compositionally biased region" description="Low complexity" evidence="1">
    <location>
        <begin position="162"/>
        <end position="173"/>
    </location>
</feature>
<dbReference type="EMBL" id="JAUHHV010000005">
    <property type="protein sequence ID" value="KAK1424031.1"/>
    <property type="molecule type" value="Genomic_DNA"/>
</dbReference>
<accession>A0AAD8KMV5</accession>
<protein>
    <submittedName>
        <fullName evidence="2">Uncharacterized protein</fullName>
    </submittedName>
</protein>